<feature type="domain" description="CRIB" evidence="1">
    <location>
        <begin position="14"/>
        <end position="27"/>
    </location>
</feature>
<dbReference type="InterPro" id="IPR036936">
    <property type="entry name" value="CRIB_dom_sf"/>
</dbReference>
<gene>
    <name evidence="2" type="ORF">RF11_13985</name>
</gene>
<dbReference type="EMBL" id="JWZT01005390">
    <property type="protein sequence ID" value="KII61011.1"/>
    <property type="molecule type" value="Genomic_DNA"/>
</dbReference>
<dbReference type="Gene3D" id="3.90.810.10">
    <property type="entry name" value="CRIB domain"/>
    <property type="match status" value="1"/>
</dbReference>
<name>A0A0C2MH83_THEKT</name>
<dbReference type="AlphaFoldDB" id="A0A0C2MH83"/>
<evidence type="ECO:0000313" key="3">
    <source>
        <dbReference type="Proteomes" id="UP000031668"/>
    </source>
</evidence>
<protein>
    <recommendedName>
        <fullName evidence="1">CRIB domain-containing protein</fullName>
    </recommendedName>
</protein>
<dbReference type="PROSITE" id="PS50108">
    <property type="entry name" value="CRIB"/>
    <property type="match status" value="1"/>
</dbReference>
<dbReference type="InterPro" id="IPR000095">
    <property type="entry name" value="CRIB_dom"/>
</dbReference>
<accession>A0A0C2MH83</accession>
<organism evidence="2 3">
    <name type="scientific">Thelohanellus kitauei</name>
    <name type="common">Myxosporean</name>
    <dbReference type="NCBI Taxonomy" id="669202"/>
    <lineage>
        <taxon>Eukaryota</taxon>
        <taxon>Metazoa</taxon>
        <taxon>Cnidaria</taxon>
        <taxon>Myxozoa</taxon>
        <taxon>Myxosporea</taxon>
        <taxon>Bivalvulida</taxon>
        <taxon>Platysporina</taxon>
        <taxon>Myxobolidae</taxon>
        <taxon>Thelohanellus</taxon>
    </lineage>
</organism>
<evidence type="ECO:0000313" key="2">
    <source>
        <dbReference type="EMBL" id="KII61011.1"/>
    </source>
</evidence>
<sequence length="238" mass="27719">MTSKKKEAVTRDMIGEPFHFRHTTHVYKDSEDSFFKGVPAKWREAFADSSRETGSVDEGDRFKLSELLSSPGLHTLKTKRDRIEPLSEENDFNLDCLKGFRSSNIFYESPFLIINHISVVIDNGSWGILYGSKKGTKQVFVFKFHRLDQKTNMKFIRNEIEFHSECSHINIVDFVEAHIWDQSAILTFTSNREIPLYDLIQFVFSDRFDKEDKRYIYDPHQGIIAMSLGILFLPLHLA</sequence>
<dbReference type="SUPFAM" id="SSF56112">
    <property type="entry name" value="Protein kinase-like (PK-like)"/>
    <property type="match status" value="1"/>
</dbReference>
<reference evidence="2 3" key="1">
    <citation type="journal article" date="2014" name="Genome Biol. Evol.">
        <title>The genome of the myxosporean Thelohanellus kitauei shows adaptations to nutrient acquisition within its fish host.</title>
        <authorList>
            <person name="Yang Y."/>
            <person name="Xiong J."/>
            <person name="Zhou Z."/>
            <person name="Huo F."/>
            <person name="Miao W."/>
            <person name="Ran C."/>
            <person name="Liu Y."/>
            <person name="Zhang J."/>
            <person name="Feng J."/>
            <person name="Wang M."/>
            <person name="Wang M."/>
            <person name="Wang L."/>
            <person name="Yao B."/>
        </authorList>
    </citation>
    <scope>NUCLEOTIDE SEQUENCE [LARGE SCALE GENOMIC DNA]</scope>
    <source>
        <strain evidence="2">Wuqing</strain>
    </source>
</reference>
<proteinExistence type="predicted"/>
<keyword evidence="3" id="KW-1185">Reference proteome</keyword>
<dbReference type="Proteomes" id="UP000031668">
    <property type="component" value="Unassembled WGS sequence"/>
</dbReference>
<dbReference type="OrthoDB" id="2914378at2759"/>
<dbReference type="Pfam" id="PF00786">
    <property type="entry name" value="PBD"/>
    <property type="match status" value="1"/>
</dbReference>
<dbReference type="Gene3D" id="3.30.200.20">
    <property type="entry name" value="Phosphorylase Kinase, domain 1"/>
    <property type="match status" value="1"/>
</dbReference>
<evidence type="ECO:0000259" key="1">
    <source>
        <dbReference type="PROSITE" id="PS50108"/>
    </source>
</evidence>
<comment type="caution">
    <text evidence="2">The sequence shown here is derived from an EMBL/GenBank/DDBJ whole genome shotgun (WGS) entry which is preliminary data.</text>
</comment>
<dbReference type="InterPro" id="IPR011009">
    <property type="entry name" value="Kinase-like_dom_sf"/>
</dbReference>